<feature type="compositionally biased region" description="Basic and acidic residues" evidence="1">
    <location>
        <begin position="1614"/>
        <end position="1631"/>
    </location>
</feature>
<dbReference type="Gene3D" id="2.30.29.30">
    <property type="entry name" value="Pleckstrin-homology domain (PH domain)/Phosphotyrosine-binding domain (PTB)"/>
    <property type="match status" value="1"/>
</dbReference>
<feature type="compositionally biased region" description="Basic and acidic residues" evidence="1">
    <location>
        <begin position="820"/>
        <end position="834"/>
    </location>
</feature>
<dbReference type="EMBL" id="VIIS01000650">
    <property type="protein sequence ID" value="KAF0306588.1"/>
    <property type="molecule type" value="Genomic_DNA"/>
</dbReference>
<evidence type="ECO:0000313" key="4">
    <source>
        <dbReference type="EMBL" id="KAF0306588.1"/>
    </source>
</evidence>
<feature type="compositionally biased region" description="Polar residues" evidence="1">
    <location>
        <begin position="1212"/>
        <end position="1227"/>
    </location>
</feature>
<feature type="compositionally biased region" description="Basic residues" evidence="1">
    <location>
        <begin position="1699"/>
        <end position="1713"/>
    </location>
</feature>
<dbReference type="Proteomes" id="UP000440578">
    <property type="component" value="Unassembled WGS sequence"/>
</dbReference>
<dbReference type="SMART" id="SM00233">
    <property type="entry name" value="PH"/>
    <property type="match status" value="1"/>
</dbReference>
<feature type="domain" description="PH" evidence="2">
    <location>
        <begin position="1436"/>
        <end position="1540"/>
    </location>
</feature>
<feature type="compositionally biased region" description="Polar residues" evidence="1">
    <location>
        <begin position="314"/>
        <end position="327"/>
    </location>
</feature>
<dbReference type="InterPro" id="IPR001478">
    <property type="entry name" value="PDZ"/>
</dbReference>
<keyword evidence="5" id="KW-1185">Reference proteome</keyword>
<feature type="compositionally biased region" description="Low complexity" evidence="1">
    <location>
        <begin position="1051"/>
        <end position="1064"/>
    </location>
</feature>
<feature type="compositionally biased region" description="Basic and acidic residues" evidence="1">
    <location>
        <begin position="1132"/>
        <end position="1145"/>
    </location>
</feature>
<feature type="region of interest" description="Disordered" evidence="1">
    <location>
        <begin position="120"/>
        <end position="202"/>
    </location>
</feature>
<dbReference type="InterPro" id="IPR011993">
    <property type="entry name" value="PH-like_dom_sf"/>
</dbReference>
<dbReference type="CDD" id="cd00136">
    <property type="entry name" value="PDZ_canonical"/>
    <property type="match status" value="1"/>
</dbReference>
<feature type="compositionally biased region" description="Pro residues" evidence="1">
    <location>
        <begin position="169"/>
        <end position="179"/>
    </location>
</feature>
<feature type="region of interest" description="Disordered" evidence="1">
    <location>
        <begin position="252"/>
        <end position="285"/>
    </location>
</feature>
<comment type="caution">
    <text evidence="4">The sequence shown here is derived from an EMBL/GenBank/DDBJ whole genome shotgun (WGS) entry which is preliminary data.</text>
</comment>
<feature type="compositionally biased region" description="Pro residues" evidence="1">
    <location>
        <begin position="494"/>
        <end position="507"/>
    </location>
</feature>
<evidence type="ECO:0000313" key="5">
    <source>
        <dbReference type="Proteomes" id="UP000440578"/>
    </source>
</evidence>
<feature type="compositionally biased region" description="Polar residues" evidence="1">
    <location>
        <begin position="1147"/>
        <end position="1165"/>
    </location>
</feature>
<feature type="domain" description="PDZ" evidence="3">
    <location>
        <begin position="1329"/>
        <end position="1406"/>
    </location>
</feature>
<feature type="compositionally biased region" description="Polar residues" evidence="1">
    <location>
        <begin position="453"/>
        <end position="470"/>
    </location>
</feature>
<dbReference type="PROSITE" id="PS50106">
    <property type="entry name" value="PDZ"/>
    <property type="match status" value="1"/>
</dbReference>
<dbReference type="PANTHER" id="PTHR47644:SF1">
    <property type="entry name" value="PDZ DOMAIN-CONTAINING PROTEIN"/>
    <property type="match status" value="1"/>
</dbReference>
<gene>
    <name evidence="4" type="ORF">FJT64_021919</name>
</gene>
<dbReference type="SMART" id="SM00228">
    <property type="entry name" value="PDZ"/>
    <property type="match status" value="1"/>
</dbReference>
<sequence length="1713" mass="184953">MSGGVVPTTRRAPSRESYLQASRSDDHLDASCQVDISHEVISYDSDTEMGRRRTELTRNKRGTPVYSKEDIREQYCINEKEVHVLERLTSRSILNCFSERNPSPCKKQNLLTSCYKRKRKSDCPEDSARPLPRPQRCSATQTRSDTHGRKEMWRGGDCGPTRLPSPAGLQPPPADPWPPETACSPVRERRDTPTAAGETAAQRTGWFSPSRAVPDLSSARWRHASHDQGLDDRHQKHVSFEQHIFRSQTMSSIDDTVNGGHPSQVSLPGRTLNRSQERLLDGRRTPDYMEESCNLFGPFLTKALLQEKMKRSSMRTQSTQTDLNSTAEPAPPSYLSLSPRTVHKRLRSQEAPPPPRARSHRPLTKSHSESVIDKLTVSESDLLEPSGGRLRAHEQMQRSAAELPPPPPPRDYDDDEFHENLIENLLCEAVPQAEPMSSDSEAGEVGHEPGSPPRSTLTLTRDSLSESQETVLHVAGDTPLPLPSDSEASTPAALVPPPPPPPPPPEPESGSDCDSPAGGGTGGTDNGARSSASGSVPSLAREEALVLKQLDAISTELDHRLASPEELSRLSPPPPPPPPPPLEGWKDASPAPSQVSSVSEGDEDRKLDKFMRTLNDGFESDVTITAEKRSKRSPLGRSAAPSGSSSGESSQRRLSASQSGGTVTGDAAADGIRPPSRVESLSSASSIVGSEASWRRGEASDGSGVSDSTRRQPSVKRYSRYFEEDAAGQLVEVDTPGSLASSSPDKRAGSSEPRASSLTRRQLSKQFSVDEPERAGRALSLQLSSGGRSRRRGEDSTAGSRRDAPSDLQEETGESAADDVSSRAERSKTDERWTKRGVGVTSGMVRSPAMHDGFRAADWSIVRTPQTPDKPRPGVEAAAEQNGAAETPRKREKKHKKRSKERTVNGSREDSGSRSRERTSSRRHTKHRSPKRRSTASEPCAPAPAAPETTVSARPPASSSTDLRPEPSGGLAAESVRSVGRAVSPGSDSVFAADCSPERTGALRTARLDAVSRCPSERAQCASCGERLRTPEADRSRSASGGDGRPAPSGEQAAQTERPAAEAASGTRKDASVRTSEIKQAGQSTEVNGAVVRPSEAQPRGSSRRRRSGRPDRGASEERVLEPPPRPTADSCRARSEERCGDDWRQLQPSPRTSQDSLSRPTDAATQCTISARDLPDEESGLYKGHFPAARWLYIGTDEELRVWRRAPRQATLSEEPTASTPLTRCPSTESTESEREFRRRYQAISHRMVHRKSSGHMFTHSAGGTFDPGLEPASLRQRLEATLRQAAITCARLHCSLETRLRPLRRLGTERDPYGRPACKPIKAGDKTVVMQKCSGEFGFRIHGSRPVVVSAIEPGTPAQLSGLQVGDIIVSINGSRVLDSSHGDVVRIAHAASDQLQLEVASTGSLLPLLTPGHPLYRQVASTGSVLPVPADWSCRRQGWLWRRSGPAGTDPSGTAADWRRRWAVLQPDALLFLYKRAEDVHPVLGLSLADCSVTAGSDCGREMAFTVRGAVSEPVALAAETETERDDWLEALRSAAEEAAAARHAAASSGLVPVGTAIGSVRPASQRPGPSRYRTGTSSDLSGVRSADQALQREARSGGEGIGKPPEPGETDLRTGESVGRAESKDESGLLETPGKESVVSVESPGEESFLSVWSHGERRFEAGGPHDTDGSGVLTQSEAYQSCETTLALSDPGLRRPRWTARTRAHGRG</sequence>
<evidence type="ECO:0000259" key="2">
    <source>
        <dbReference type="PROSITE" id="PS50003"/>
    </source>
</evidence>
<name>A0A6A4WW42_AMPAM</name>
<accession>A0A6A4WW42</accession>
<organism evidence="4 5">
    <name type="scientific">Amphibalanus amphitrite</name>
    <name type="common">Striped barnacle</name>
    <name type="synonym">Balanus amphitrite</name>
    <dbReference type="NCBI Taxonomy" id="1232801"/>
    <lineage>
        <taxon>Eukaryota</taxon>
        <taxon>Metazoa</taxon>
        <taxon>Ecdysozoa</taxon>
        <taxon>Arthropoda</taxon>
        <taxon>Crustacea</taxon>
        <taxon>Multicrustacea</taxon>
        <taxon>Cirripedia</taxon>
        <taxon>Thoracica</taxon>
        <taxon>Thoracicalcarea</taxon>
        <taxon>Balanomorpha</taxon>
        <taxon>Balanoidea</taxon>
        <taxon>Balanidae</taxon>
        <taxon>Amphibalaninae</taxon>
        <taxon>Amphibalanus</taxon>
    </lineage>
</organism>
<feature type="compositionally biased region" description="Pro residues" evidence="1">
    <location>
        <begin position="571"/>
        <end position="582"/>
    </location>
</feature>
<feature type="compositionally biased region" description="Polar residues" evidence="1">
    <location>
        <begin position="527"/>
        <end position="536"/>
    </location>
</feature>
<dbReference type="Gene3D" id="2.30.42.10">
    <property type="match status" value="1"/>
</dbReference>
<feature type="compositionally biased region" description="Basic and acidic residues" evidence="1">
    <location>
        <begin position="792"/>
        <end position="805"/>
    </location>
</feature>
<feature type="region of interest" description="Disordered" evidence="1">
    <location>
        <begin position="557"/>
        <end position="1165"/>
    </location>
</feature>
<feature type="compositionally biased region" description="Basic and acidic residues" evidence="1">
    <location>
        <begin position="1109"/>
        <end position="1121"/>
    </location>
</feature>
<feature type="region of interest" description="Disordered" evidence="1">
    <location>
        <begin position="1693"/>
        <end position="1713"/>
    </location>
</feature>
<feature type="region of interest" description="Disordered" evidence="1">
    <location>
        <begin position="1212"/>
        <end position="1237"/>
    </location>
</feature>
<feature type="region of interest" description="Disordered" evidence="1">
    <location>
        <begin position="1562"/>
        <end position="1650"/>
    </location>
</feature>
<dbReference type="PANTHER" id="PTHR47644">
    <property type="entry name" value="AGAP008221-PA"/>
    <property type="match status" value="1"/>
</dbReference>
<evidence type="ECO:0000256" key="1">
    <source>
        <dbReference type="SAM" id="MobiDB-lite"/>
    </source>
</evidence>
<evidence type="ECO:0000259" key="3">
    <source>
        <dbReference type="PROSITE" id="PS50106"/>
    </source>
</evidence>
<feature type="compositionally biased region" description="Low complexity" evidence="1">
    <location>
        <begin position="1640"/>
        <end position="1650"/>
    </location>
</feature>
<dbReference type="Pfam" id="PF00595">
    <property type="entry name" value="PDZ"/>
    <property type="match status" value="1"/>
</dbReference>
<feature type="compositionally biased region" description="Basic and acidic residues" evidence="1">
    <location>
        <begin position="144"/>
        <end position="154"/>
    </location>
</feature>
<feature type="compositionally biased region" description="Basic residues" evidence="1">
    <location>
        <begin position="890"/>
        <end position="900"/>
    </location>
</feature>
<feature type="compositionally biased region" description="Basic residues" evidence="1">
    <location>
        <begin position="921"/>
        <end position="934"/>
    </location>
</feature>
<feature type="compositionally biased region" description="Basic and acidic residues" evidence="1">
    <location>
        <begin position="275"/>
        <end position="285"/>
    </location>
</feature>
<feature type="compositionally biased region" description="Basic and acidic residues" evidence="1">
    <location>
        <begin position="1026"/>
        <end position="1037"/>
    </location>
</feature>
<dbReference type="InterPro" id="IPR001849">
    <property type="entry name" value="PH_domain"/>
</dbReference>
<feature type="compositionally biased region" description="Acidic residues" evidence="1">
    <location>
        <begin position="808"/>
        <end position="817"/>
    </location>
</feature>
<feature type="compositionally biased region" description="Basic and acidic residues" evidence="1">
    <location>
        <begin position="557"/>
        <end position="568"/>
    </location>
</feature>
<feature type="compositionally biased region" description="Low complexity" evidence="1">
    <location>
        <begin position="777"/>
        <end position="787"/>
    </location>
</feature>
<dbReference type="OrthoDB" id="2157866at2759"/>
<proteinExistence type="predicted"/>
<dbReference type="CDD" id="cd00821">
    <property type="entry name" value="PH"/>
    <property type="match status" value="1"/>
</dbReference>
<dbReference type="SUPFAM" id="SSF50729">
    <property type="entry name" value="PH domain-like"/>
    <property type="match status" value="1"/>
</dbReference>
<dbReference type="InterPro" id="IPR036034">
    <property type="entry name" value="PDZ_sf"/>
</dbReference>
<feature type="compositionally biased region" description="Polar residues" evidence="1">
    <location>
        <begin position="252"/>
        <end position="266"/>
    </location>
</feature>
<feature type="compositionally biased region" description="Basic and acidic residues" evidence="1">
    <location>
        <begin position="901"/>
        <end position="920"/>
    </location>
</feature>
<feature type="compositionally biased region" description="Low complexity" evidence="1">
    <location>
        <begin position="635"/>
        <end position="692"/>
    </location>
</feature>
<feature type="region of interest" description="Disordered" evidence="1">
    <location>
        <begin position="308"/>
        <end position="538"/>
    </location>
</feature>
<feature type="region of interest" description="Disordered" evidence="1">
    <location>
        <begin position="1"/>
        <end position="27"/>
    </location>
</feature>
<feature type="compositionally biased region" description="Polar residues" evidence="1">
    <location>
        <begin position="753"/>
        <end position="767"/>
    </location>
</feature>
<reference evidence="4 5" key="1">
    <citation type="submission" date="2019-07" db="EMBL/GenBank/DDBJ databases">
        <title>Draft genome assembly of a fouling barnacle, Amphibalanus amphitrite (Darwin, 1854): The first reference genome for Thecostraca.</title>
        <authorList>
            <person name="Kim W."/>
        </authorList>
    </citation>
    <scope>NUCLEOTIDE SEQUENCE [LARGE SCALE GENOMIC DNA]</scope>
    <source>
        <strain evidence="4">SNU_AA5</strain>
        <tissue evidence="4">Soma without cirri and trophi</tissue>
    </source>
</reference>
<feature type="compositionally biased region" description="Low complexity" evidence="1">
    <location>
        <begin position="588"/>
        <end position="599"/>
    </location>
</feature>
<dbReference type="PROSITE" id="PS50003">
    <property type="entry name" value="PH_DOMAIN"/>
    <property type="match status" value="1"/>
</dbReference>
<protein>
    <submittedName>
        <fullName evidence="4">Uncharacterized protein</fullName>
    </submittedName>
</protein>
<dbReference type="Pfam" id="PF00169">
    <property type="entry name" value="PH"/>
    <property type="match status" value="1"/>
</dbReference>
<dbReference type="SUPFAM" id="SSF50156">
    <property type="entry name" value="PDZ domain-like"/>
    <property type="match status" value="1"/>
</dbReference>